<comment type="caution">
    <text evidence="2">The sequence shown here is derived from an EMBL/GenBank/DDBJ whole genome shotgun (WGS) entry which is preliminary data.</text>
</comment>
<name>A0A8K0L8Y9_9PEZI</name>
<accession>A0A8K0L8Y9</accession>
<evidence type="ECO:0000313" key="2">
    <source>
        <dbReference type="EMBL" id="KAG8631402.1"/>
    </source>
</evidence>
<evidence type="ECO:0000313" key="3">
    <source>
        <dbReference type="Proteomes" id="UP000809789"/>
    </source>
</evidence>
<dbReference type="OrthoDB" id="3945441at2759"/>
<dbReference type="Proteomes" id="UP000809789">
    <property type="component" value="Unassembled WGS sequence"/>
</dbReference>
<feature type="compositionally biased region" description="Basic and acidic residues" evidence="1">
    <location>
        <begin position="572"/>
        <end position="596"/>
    </location>
</feature>
<organism evidence="2 3">
    <name type="scientific">Elsinoe batatas</name>
    <dbReference type="NCBI Taxonomy" id="2601811"/>
    <lineage>
        <taxon>Eukaryota</taxon>
        <taxon>Fungi</taxon>
        <taxon>Dikarya</taxon>
        <taxon>Ascomycota</taxon>
        <taxon>Pezizomycotina</taxon>
        <taxon>Dothideomycetes</taxon>
        <taxon>Dothideomycetidae</taxon>
        <taxon>Myriangiales</taxon>
        <taxon>Elsinoaceae</taxon>
        <taxon>Elsinoe</taxon>
    </lineage>
</organism>
<feature type="compositionally biased region" description="Basic and acidic residues" evidence="1">
    <location>
        <begin position="509"/>
        <end position="521"/>
    </location>
</feature>
<feature type="compositionally biased region" description="Polar residues" evidence="1">
    <location>
        <begin position="449"/>
        <end position="468"/>
    </location>
</feature>
<feature type="compositionally biased region" description="Basic and acidic residues" evidence="1">
    <location>
        <begin position="370"/>
        <end position="385"/>
    </location>
</feature>
<dbReference type="EMBL" id="JAESVG020000001">
    <property type="protein sequence ID" value="KAG8631402.1"/>
    <property type="molecule type" value="Genomic_DNA"/>
</dbReference>
<proteinExistence type="predicted"/>
<gene>
    <name evidence="2" type="ORF">KVT40_000542</name>
</gene>
<reference evidence="2" key="1">
    <citation type="submission" date="2021-07" db="EMBL/GenBank/DDBJ databases">
        <title>Elsinoe batatas strain:CRI-CJ2 Genome sequencing and assembly.</title>
        <authorList>
            <person name="Huang L."/>
        </authorList>
    </citation>
    <scope>NUCLEOTIDE SEQUENCE</scope>
    <source>
        <strain evidence="2">CRI-CJ2</strain>
    </source>
</reference>
<dbReference type="AlphaFoldDB" id="A0A8K0L8Y9"/>
<feature type="compositionally biased region" description="Low complexity" evidence="1">
    <location>
        <begin position="308"/>
        <end position="328"/>
    </location>
</feature>
<feature type="region of interest" description="Disordered" evidence="1">
    <location>
        <begin position="509"/>
        <end position="614"/>
    </location>
</feature>
<sequence>MPEASPSVAWAQHDDVEKRSVFAGLRKFFRQSKKTPPQQVPARIRYTPKYAYRDAVRSFRPSPPVIPRDLRCLDSNFIMDRLAPRAFGGFIDDNWPSSDSAYTYKDEIPQTTGKGKGKEKAVFTELARSGSSASDHLGAPLNANMSLATSRMPIYQNPYAATTGSDSALYRTVRLADGLDYPSPAAQARWFRGDNDVMDTGVPISGQLPNLENTSPDRPCIPRLRSWELAATGNSSMGRQRRAFLHRTHSCSDVPRVGTSATPGVYLAAQRHALVERDQIYWRQGNVPHVLQRSHSMHRRSLPQRAESSSSSSSSTTAPYPSSNNSSYQKLHTTKHNGQPDSFDRGSESSSSQDESQPSSASQASVARATIHEDSEGEAKAEADQPSKSLATDASYCTSPSLDHTIIDEAEAPLQDAAETGTVETPQRPHLAPVQTNHDDDAADPALVSPTTTLTPVRSSPLKTPTSSKFREEFEDVDIKTRRTSFPDVDELVSSPVNLRGSIEIDGLKRTSIGRDYKTTPDNDETLDKDDMDKRQIILGNDQDVSDPMLAGSAGVARHQGEDAGATDEGDLEQHDDVAESNKSKGEDASGHKRADSAQNPAETEGYERSSACG</sequence>
<feature type="compositionally biased region" description="Polar residues" evidence="1">
    <location>
        <begin position="386"/>
        <end position="402"/>
    </location>
</feature>
<protein>
    <submittedName>
        <fullName evidence="2">Uncharacterized protein</fullName>
    </submittedName>
</protein>
<keyword evidence="3" id="KW-1185">Reference proteome</keyword>
<evidence type="ECO:0000256" key="1">
    <source>
        <dbReference type="SAM" id="MobiDB-lite"/>
    </source>
</evidence>
<feature type="compositionally biased region" description="Low complexity" evidence="1">
    <location>
        <begin position="348"/>
        <end position="365"/>
    </location>
</feature>
<feature type="region of interest" description="Disordered" evidence="1">
    <location>
        <begin position="294"/>
        <end position="473"/>
    </location>
</feature>